<keyword evidence="5" id="KW-0808">Transferase</keyword>
<evidence type="ECO:0000256" key="1">
    <source>
        <dbReference type="ARBA" id="ARBA00004496"/>
    </source>
</evidence>
<dbReference type="PROSITE" id="PS51163">
    <property type="entry name" value="YRDC"/>
    <property type="match status" value="1"/>
</dbReference>
<dbReference type="InterPro" id="IPR050156">
    <property type="entry name" value="TC-AMP_synthase_SUA5"/>
</dbReference>
<evidence type="ECO:0000256" key="3">
    <source>
        <dbReference type="ARBA" id="ARBA00012584"/>
    </source>
</evidence>
<dbReference type="EMBL" id="LBUZ01000017">
    <property type="protein sequence ID" value="KKQ75109.1"/>
    <property type="molecule type" value="Genomic_DNA"/>
</dbReference>
<evidence type="ECO:0000256" key="6">
    <source>
        <dbReference type="ARBA" id="ARBA00022694"/>
    </source>
</evidence>
<evidence type="ECO:0000256" key="7">
    <source>
        <dbReference type="ARBA" id="ARBA00022695"/>
    </source>
</evidence>
<feature type="domain" description="YrdC-like" evidence="12">
    <location>
        <begin position="4"/>
        <end position="190"/>
    </location>
</feature>
<dbReference type="EC" id="2.7.7.87" evidence="3"/>
<gene>
    <name evidence="13" type="ORF">US96_C0017G0015</name>
</gene>
<dbReference type="GO" id="GO:0000049">
    <property type="term" value="F:tRNA binding"/>
    <property type="evidence" value="ECO:0007669"/>
    <property type="project" value="TreeGrafter"/>
</dbReference>
<dbReference type="AlphaFoldDB" id="A0A0G0MN92"/>
<keyword evidence="4" id="KW-0963">Cytoplasm</keyword>
<evidence type="ECO:0000256" key="11">
    <source>
        <dbReference type="ARBA" id="ARBA00048366"/>
    </source>
</evidence>
<dbReference type="SUPFAM" id="SSF55821">
    <property type="entry name" value="YrdC/RibB"/>
    <property type="match status" value="1"/>
</dbReference>
<keyword evidence="9" id="KW-0067">ATP-binding</keyword>
<protein>
    <recommendedName>
        <fullName evidence="10">L-threonylcarbamoyladenylate synthase</fullName>
        <ecNumber evidence="3">2.7.7.87</ecNumber>
    </recommendedName>
    <alternativeName>
        <fullName evidence="10">L-threonylcarbamoyladenylate synthase</fullName>
    </alternativeName>
</protein>
<sequence>MDKKINFEKAVEILNDGGIIIFPTDTAYGVGCRIDDGKAVVKLNKMLKRPKDMASPVLFDTIERVEQYVELDSKTSDVANKYWPGALTLILRCNKVKVLRSVRGGRETLGVRIPNHETPLELIKHVDKPIIGTSANFHGGKTPYLFSDLDKRLIKLVDYVLEGKTNERMIASTVVDCTVIPWKIIRQGEISLDL</sequence>
<dbReference type="Pfam" id="PF01300">
    <property type="entry name" value="Sua5_yciO_yrdC"/>
    <property type="match status" value="1"/>
</dbReference>
<comment type="caution">
    <text evidence="13">The sequence shown here is derived from an EMBL/GenBank/DDBJ whole genome shotgun (WGS) entry which is preliminary data.</text>
</comment>
<evidence type="ECO:0000313" key="14">
    <source>
        <dbReference type="Proteomes" id="UP000034181"/>
    </source>
</evidence>
<organism evidence="13 14">
    <name type="scientific">Candidatus Woesebacteria bacterium GW2011_GWB1_38_5b</name>
    <dbReference type="NCBI Taxonomy" id="1618569"/>
    <lineage>
        <taxon>Bacteria</taxon>
        <taxon>Candidatus Woeseibacteriota</taxon>
    </lineage>
</organism>
<dbReference type="GO" id="GO:0008033">
    <property type="term" value="P:tRNA processing"/>
    <property type="evidence" value="ECO:0007669"/>
    <property type="project" value="UniProtKB-KW"/>
</dbReference>
<dbReference type="GO" id="GO:0061710">
    <property type="term" value="F:L-threonylcarbamoyladenylate synthase"/>
    <property type="evidence" value="ECO:0007669"/>
    <property type="project" value="UniProtKB-EC"/>
</dbReference>
<dbReference type="GO" id="GO:0005524">
    <property type="term" value="F:ATP binding"/>
    <property type="evidence" value="ECO:0007669"/>
    <property type="project" value="UniProtKB-KW"/>
</dbReference>
<evidence type="ECO:0000259" key="12">
    <source>
        <dbReference type="PROSITE" id="PS51163"/>
    </source>
</evidence>
<dbReference type="GO" id="GO:0006450">
    <property type="term" value="P:regulation of translational fidelity"/>
    <property type="evidence" value="ECO:0007669"/>
    <property type="project" value="TreeGrafter"/>
</dbReference>
<dbReference type="InterPro" id="IPR006070">
    <property type="entry name" value="Sua5-like_dom"/>
</dbReference>
<comment type="similarity">
    <text evidence="2">Belongs to the SUA5 family.</text>
</comment>
<keyword evidence="8" id="KW-0547">Nucleotide-binding</keyword>
<evidence type="ECO:0000256" key="10">
    <source>
        <dbReference type="ARBA" id="ARBA00029774"/>
    </source>
</evidence>
<comment type="catalytic activity">
    <reaction evidence="11">
        <text>L-threonine + hydrogencarbonate + ATP = L-threonylcarbamoyladenylate + diphosphate + H2O</text>
        <dbReference type="Rhea" id="RHEA:36407"/>
        <dbReference type="ChEBI" id="CHEBI:15377"/>
        <dbReference type="ChEBI" id="CHEBI:17544"/>
        <dbReference type="ChEBI" id="CHEBI:30616"/>
        <dbReference type="ChEBI" id="CHEBI:33019"/>
        <dbReference type="ChEBI" id="CHEBI:57926"/>
        <dbReference type="ChEBI" id="CHEBI:73682"/>
        <dbReference type="EC" id="2.7.7.87"/>
    </reaction>
</comment>
<dbReference type="PANTHER" id="PTHR17490:SF16">
    <property type="entry name" value="THREONYLCARBAMOYL-AMP SYNTHASE"/>
    <property type="match status" value="1"/>
</dbReference>
<dbReference type="InterPro" id="IPR017945">
    <property type="entry name" value="DHBP_synth_RibB-like_a/b_dom"/>
</dbReference>
<comment type="subcellular location">
    <subcellularLocation>
        <location evidence="1">Cytoplasm</location>
    </subcellularLocation>
</comment>
<keyword evidence="7" id="KW-0548">Nucleotidyltransferase</keyword>
<reference evidence="13 14" key="1">
    <citation type="journal article" date="2015" name="Nature">
        <title>rRNA introns, odd ribosomes, and small enigmatic genomes across a large radiation of phyla.</title>
        <authorList>
            <person name="Brown C.T."/>
            <person name="Hug L.A."/>
            <person name="Thomas B.C."/>
            <person name="Sharon I."/>
            <person name="Castelle C.J."/>
            <person name="Singh A."/>
            <person name="Wilkins M.J."/>
            <person name="Williams K.H."/>
            <person name="Banfield J.F."/>
        </authorList>
    </citation>
    <scope>NUCLEOTIDE SEQUENCE [LARGE SCALE GENOMIC DNA]</scope>
</reference>
<accession>A0A0G0MN92</accession>
<evidence type="ECO:0000256" key="8">
    <source>
        <dbReference type="ARBA" id="ARBA00022741"/>
    </source>
</evidence>
<evidence type="ECO:0000256" key="4">
    <source>
        <dbReference type="ARBA" id="ARBA00022490"/>
    </source>
</evidence>
<dbReference type="Gene3D" id="3.90.870.10">
    <property type="entry name" value="DHBP synthase"/>
    <property type="match status" value="1"/>
</dbReference>
<name>A0A0G0MN92_9BACT</name>
<dbReference type="Proteomes" id="UP000034181">
    <property type="component" value="Unassembled WGS sequence"/>
</dbReference>
<evidence type="ECO:0000256" key="9">
    <source>
        <dbReference type="ARBA" id="ARBA00022840"/>
    </source>
</evidence>
<evidence type="ECO:0000256" key="5">
    <source>
        <dbReference type="ARBA" id="ARBA00022679"/>
    </source>
</evidence>
<evidence type="ECO:0000313" key="13">
    <source>
        <dbReference type="EMBL" id="KKQ75109.1"/>
    </source>
</evidence>
<dbReference type="GO" id="GO:0003725">
    <property type="term" value="F:double-stranded RNA binding"/>
    <property type="evidence" value="ECO:0007669"/>
    <property type="project" value="InterPro"/>
</dbReference>
<proteinExistence type="inferred from homology"/>
<evidence type="ECO:0000256" key="2">
    <source>
        <dbReference type="ARBA" id="ARBA00007663"/>
    </source>
</evidence>
<dbReference type="GO" id="GO:0005737">
    <property type="term" value="C:cytoplasm"/>
    <property type="evidence" value="ECO:0007669"/>
    <property type="project" value="UniProtKB-SubCell"/>
</dbReference>
<dbReference type="NCBIfam" id="TIGR00057">
    <property type="entry name" value="L-threonylcarbamoyladenylate synthase"/>
    <property type="match status" value="1"/>
</dbReference>
<dbReference type="PANTHER" id="PTHR17490">
    <property type="entry name" value="SUA5"/>
    <property type="match status" value="1"/>
</dbReference>
<keyword evidence="6" id="KW-0819">tRNA processing</keyword>